<reference evidence="1" key="1">
    <citation type="submission" date="2021-01" db="EMBL/GenBank/DDBJ databases">
        <authorList>
            <person name="Li R."/>
            <person name="Bekaert M."/>
        </authorList>
    </citation>
    <scope>NUCLEOTIDE SEQUENCE</scope>
    <source>
        <strain evidence="1">Farmed</strain>
    </source>
</reference>
<gene>
    <name evidence="1" type="ORF">SPHA_18795</name>
</gene>
<protein>
    <submittedName>
        <fullName evidence="1">Uncharacterized protein</fullName>
    </submittedName>
</protein>
<evidence type="ECO:0000313" key="1">
    <source>
        <dbReference type="EMBL" id="CAE1232965.1"/>
    </source>
</evidence>
<dbReference type="OrthoDB" id="410381at2759"/>
<evidence type="ECO:0000313" key="2">
    <source>
        <dbReference type="Proteomes" id="UP000597762"/>
    </source>
</evidence>
<dbReference type="AlphaFoldDB" id="A0A812BJY9"/>
<proteinExistence type="predicted"/>
<accession>A0A812BJY9</accession>
<dbReference type="Proteomes" id="UP000597762">
    <property type="component" value="Unassembled WGS sequence"/>
</dbReference>
<sequence length="222" mass="25370">MHSADGQMLLTNKVSILKRWSEYFHALFSANRSVQEPAILRILQQPKIFRKKETQRRNPTGLFEMKVNSIAKLEERMNLTRQCLDNYSVIQSGRPIQCGHVFREFSANKSVKEVVKWAALKNGQNDHPSLLPLTVKKLYNWYKSRYLGHFQIFENKCKEVAHAVYPKYVSLRFPITSSTDIPGASSTDIPGASTDIPGAFTDTQNTSHIAFEHGCQEKKLNL</sequence>
<organism evidence="1 2">
    <name type="scientific">Acanthosepion pharaonis</name>
    <name type="common">Pharaoh cuttlefish</name>
    <name type="synonym">Sepia pharaonis</name>
    <dbReference type="NCBI Taxonomy" id="158019"/>
    <lineage>
        <taxon>Eukaryota</taxon>
        <taxon>Metazoa</taxon>
        <taxon>Spiralia</taxon>
        <taxon>Lophotrochozoa</taxon>
        <taxon>Mollusca</taxon>
        <taxon>Cephalopoda</taxon>
        <taxon>Coleoidea</taxon>
        <taxon>Decapodiformes</taxon>
        <taxon>Sepiida</taxon>
        <taxon>Sepiina</taxon>
        <taxon>Sepiidae</taxon>
        <taxon>Acanthosepion</taxon>
    </lineage>
</organism>
<comment type="caution">
    <text evidence="1">The sequence shown here is derived from an EMBL/GenBank/DDBJ whole genome shotgun (WGS) entry which is preliminary data.</text>
</comment>
<keyword evidence="2" id="KW-1185">Reference proteome</keyword>
<dbReference type="EMBL" id="CAHIKZ030000679">
    <property type="protein sequence ID" value="CAE1232965.1"/>
    <property type="molecule type" value="Genomic_DNA"/>
</dbReference>
<name>A0A812BJY9_ACAPH</name>